<dbReference type="SUPFAM" id="SSF53474">
    <property type="entry name" value="alpha/beta-Hydrolases"/>
    <property type="match status" value="1"/>
</dbReference>
<dbReference type="InterPro" id="IPR029058">
    <property type="entry name" value="AB_hydrolase_fold"/>
</dbReference>
<dbReference type="InterPro" id="IPR000073">
    <property type="entry name" value="AB_hydrolase_1"/>
</dbReference>
<evidence type="ECO:0000313" key="4">
    <source>
        <dbReference type="EMBL" id="SIO12986.1"/>
    </source>
</evidence>
<dbReference type="RefSeq" id="WP_084185583.1">
    <property type="nucleotide sequence ID" value="NZ_FSRA01000001.1"/>
</dbReference>
<feature type="signal peptide" evidence="2">
    <location>
        <begin position="1"/>
        <end position="21"/>
    </location>
</feature>
<dbReference type="OrthoDB" id="1224630at2"/>
<dbReference type="PRINTS" id="PR00412">
    <property type="entry name" value="EPOXHYDRLASE"/>
</dbReference>
<feature type="chain" id="PRO_5013042953" evidence="2">
    <location>
        <begin position="22"/>
        <end position="296"/>
    </location>
</feature>
<sequence>MNKRNILLMASCIVSSHLSFAQASYDAALMELPIVKTIQLSTGVEIQYVEQGAVSGMPVIFLHGYTDSWYSYEKVMMHLPTSIHAYALSQRGHGLSSKPRKGYKPEDFAADVNAFMEELQIPSAVIVGHSMGSLIAQRFAIDYPDRTKGLVLVGAIASLKKNPAIQEFGKMIEQLQDPIDSTFIHEFQKSTLAKELDGMELHTYVSESRLVPARVWKEVHYGMLEADYEKELKKVKIPALILYGDRDTIMPETDQRILAAALRNSTRITYKGTGHALHWEDPERFVYDLLGFIKKL</sequence>
<evidence type="ECO:0000256" key="2">
    <source>
        <dbReference type="SAM" id="SignalP"/>
    </source>
</evidence>
<accession>A0A1N6GZQ9</accession>
<dbReference type="PRINTS" id="PR00111">
    <property type="entry name" value="ABHYDROLASE"/>
</dbReference>
<feature type="domain" description="AB hydrolase-1" evidence="3">
    <location>
        <begin position="58"/>
        <end position="282"/>
    </location>
</feature>
<dbReference type="Pfam" id="PF00561">
    <property type="entry name" value="Abhydrolase_1"/>
    <property type="match status" value="1"/>
</dbReference>
<gene>
    <name evidence="4" type="ORF">SAMN04488055_3085</name>
</gene>
<evidence type="ECO:0000256" key="1">
    <source>
        <dbReference type="ARBA" id="ARBA00022801"/>
    </source>
</evidence>
<keyword evidence="5" id="KW-1185">Reference proteome</keyword>
<dbReference type="Proteomes" id="UP000185003">
    <property type="component" value="Unassembled WGS sequence"/>
</dbReference>
<dbReference type="GO" id="GO:0016020">
    <property type="term" value="C:membrane"/>
    <property type="evidence" value="ECO:0007669"/>
    <property type="project" value="TreeGrafter"/>
</dbReference>
<proteinExistence type="predicted"/>
<dbReference type="EMBL" id="FSRA01000001">
    <property type="protein sequence ID" value="SIO12986.1"/>
    <property type="molecule type" value="Genomic_DNA"/>
</dbReference>
<name>A0A1N6GZQ9_9BACT</name>
<evidence type="ECO:0000313" key="5">
    <source>
        <dbReference type="Proteomes" id="UP000185003"/>
    </source>
</evidence>
<dbReference type="GO" id="GO:0016787">
    <property type="term" value="F:hydrolase activity"/>
    <property type="evidence" value="ECO:0007669"/>
    <property type="project" value="UniProtKB-KW"/>
</dbReference>
<evidence type="ECO:0000259" key="3">
    <source>
        <dbReference type="Pfam" id="PF00561"/>
    </source>
</evidence>
<keyword evidence="1" id="KW-0378">Hydrolase</keyword>
<protein>
    <submittedName>
        <fullName evidence="4">Pimeloyl-ACP methyl ester carboxylesterase</fullName>
    </submittedName>
</protein>
<dbReference type="PANTHER" id="PTHR43798">
    <property type="entry name" value="MONOACYLGLYCEROL LIPASE"/>
    <property type="match status" value="1"/>
</dbReference>
<dbReference type="InterPro" id="IPR050266">
    <property type="entry name" value="AB_hydrolase_sf"/>
</dbReference>
<organism evidence="4 5">
    <name type="scientific">Chitinophaga niabensis</name>
    <dbReference type="NCBI Taxonomy" id="536979"/>
    <lineage>
        <taxon>Bacteria</taxon>
        <taxon>Pseudomonadati</taxon>
        <taxon>Bacteroidota</taxon>
        <taxon>Chitinophagia</taxon>
        <taxon>Chitinophagales</taxon>
        <taxon>Chitinophagaceae</taxon>
        <taxon>Chitinophaga</taxon>
    </lineage>
</organism>
<dbReference type="PANTHER" id="PTHR43798:SF31">
    <property type="entry name" value="AB HYDROLASE SUPERFAMILY PROTEIN YCLE"/>
    <property type="match status" value="1"/>
</dbReference>
<dbReference type="InterPro" id="IPR000639">
    <property type="entry name" value="Epox_hydrolase-like"/>
</dbReference>
<dbReference type="Gene3D" id="3.40.50.1820">
    <property type="entry name" value="alpha/beta hydrolase"/>
    <property type="match status" value="1"/>
</dbReference>
<dbReference type="STRING" id="536979.SAMN04488055_3085"/>
<keyword evidence="2" id="KW-0732">Signal</keyword>
<reference evidence="5" key="1">
    <citation type="submission" date="2016-11" db="EMBL/GenBank/DDBJ databases">
        <authorList>
            <person name="Varghese N."/>
            <person name="Submissions S."/>
        </authorList>
    </citation>
    <scope>NUCLEOTIDE SEQUENCE [LARGE SCALE GENOMIC DNA]</scope>
    <source>
        <strain evidence="5">DSM 24787</strain>
    </source>
</reference>
<dbReference type="AlphaFoldDB" id="A0A1N6GZQ9"/>